<organism evidence="1">
    <name type="scientific">uncultured Chloroflexia bacterium</name>
    <dbReference type="NCBI Taxonomy" id="1672391"/>
    <lineage>
        <taxon>Bacteria</taxon>
        <taxon>Bacillati</taxon>
        <taxon>Chloroflexota</taxon>
        <taxon>Chloroflexia</taxon>
        <taxon>environmental samples</taxon>
    </lineage>
</organism>
<protein>
    <submittedName>
        <fullName evidence="1">Uncharacterized protein</fullName>
    </submittedName>
</protein>
<evidence type="ECO:0000313" key="1">
    <source>
        <dbReference type="EMBL" id="CAA9243436.1"/>
    </source>
</evidence>
<gene>
    <name evidence="1" type="ORF">AVDCRST_MAG26-1552</name>
</gene>
<name>A0A6J4I8P4_9CHLR</name>
<dbReference type="AlphaFoldDB" id="A0A6J4I8P4"/>
<accession>A0A6J4I8P4</accession>
<sequence>MEPTIQDLREELQQTRKDLRLQRVWNANLEDAVTAPEVEIREVPLYRCLPDQR</sequence>
<dbReference type="EMBL" id="CADCTK010000358">
    <property type="protein sequence ID" value="CAA9243436.1"/>
    <property type="molecule type" value="Genomic_DNA"/>
</dbReference>
<proteinExistence type="predicted"/>
<reference evidence="1" key="1">
    <citation type="submission" date="2020-02" db="EMBL/GenBank/DDBJ databases">
        <authorList>
            <person name="Meier V. D."/>
        </authorList>
    </citation>
    <scope>NUCLEOTIDE SEQUENCE</scope>
    <source>
        <strain evidence="1">AVDCRST_MAG26</strain>
    </source>
</reference>